<proteinExistence type="predicted"/>
<accession>A0A645GTR8</accession>
<dbReference type="EMBL" id="VSSQ01080414">
    <property type="protein sequence ID" value="MPN29626.1"/>
    <property type="molecule type" value="Genomic_DNA"/>
</dbReference>
<name>A0A645GTR8_9ZZZZ</name>
<protein>
    <submittedName>
        <fullName evidence="1">Uncharacterized protein</fullName>
    </submittedName>
</protein>
<organism evidence="1">
    <name type="scientific">bioreactor metagenome</name>
    <dbReference type="NCBI Taxonomy" id="1076179"/>
    <lineage>
        <taxon>unclassified sequences</taxon>
        <taxon>metagenomes</taxon>
        <taxon>ecological metagenomes</taxon>
    </lineage>
</organism>
<comment type="caution">
    <text evidence="1">The sequence shown here is derived from an EMBL/GenBank/DDBJ whole genome shotgun (WGS) entry which is preliminary data.</text>
</comment>
<gene>
    <name evidence="1" type="ORF">SDC9_177079</name>
</gene>
<sequence length="136" mass="14963">MCMTHPKNRSIRSGRRYPSIGVSIEDNSVAHPVKSFSANTSVVPLSCSEKLIISAVIRTDKRITLCCFLMRTEGWSGCCAAAGLVRRYVRVKCMKRSNATRPQAPASRKMGVKPHRVFRKLVLSGASNPPNSAMKV</sequence>
<evidence type="ECO:0000313" key="1">
    <source>
        <dbReference type="EMBL" id="MPN29626.1"/>
    </source>
</evidence>
<reference evidence="1" key="1">
    <citation type="submission" date="2019-08" db="EMBL/GenBank/DDBJ databases">
        <authorList>
            <person name="Kucharzyk K."/>
            <person name="Murdoch R.W."/>
            <person name="Higgins S."/>
            <person name="Loffler F."/>
        </authorList>
    </citation>
    <scope>NUCLEOTIDE SEQUENCE</scope>
</reference>
<dbReference type="AlphaFoldDB" id="A0A645GTR8"/>